<organism evidence="2 3">
    <name type="scientific">Bacteroides uniformis</name>
    <dbReference type="NCBI Taxonomy" id="820"/>
    <lineage>
        <taxon>Bacteria</taxon>
        <taxon>Pseudomonadati</taxon>
        <taxon>Bacteroidota</taxon>
        <taxon>Bacteroidia</taxon>
        <taxon>Bacteroidales</taxon>
        <taxon>Bacteroidaceae</taxon>
        <taxon>Bacteroides</taxon>
    </lineage>
</organism>
<dbReference type="EMBL" id="WCTR01000006">
    <property type="protein sequence ID" value="KAB4212902.1"/>
    <property type="molecule type" value="Genomic_DNA"/>
</dbReference>
<dbReference type="EMBL" id="QSTL01000019">
    <property type="protein sequence ID" value="RGM52933.1"/>
    <property type="molecule type" value="Genomic_DNA"/>
</dbReference>
<evidence type="ECO:0000313" key="3">
    <source>
        <dbReference type="Proteomes" id="UP000261295"/>
    </source>
</evidence>
<sequence length="163" mass="18664">MNDLTSHALELQHAAHELMYLGMDGEPVYSDTFCRLNKEVLVKSDSLFSAQSSDVEEEANLCLALLMGYNATIYDDGDKEQKKQMVLNRICLVLEQLPASLLKVRLLTHCYGEIYEEVLLQEAYAIIEGWNKDNLTSEQTEIIKELKNIEENPYPFEEVECKP</sequence>
<evidence type="ECO:0000313" key="2">
    <source>
        <dbReference type="EMBL" id="RGM52933.1"/>
    </source>
</evidence>
<dbReference type="AlphaFoldDB" id="A0A3E4XER7"/>
<gene>
    <name evidence="2" type="ORF">DXC07_16895</name>
    <name evidence="1" type="ORF">GAP55_09735</name>
</gene>
<dbReference type="Pfam" id="PF06603">
    <property type="entry name" value="UpxZ"/>
    <property type="match status" value="1"/>
</dbReference>
<dbReference type="Gene3D" id="1.25.40.810">
    <property type="entry name" value="UpxZ"/>
    <property type="match status" value="1"/>
</dbReference>
<dbReference type="RefSeq" id="WP_005832343.1">
    <property type="nucleotide sequence ID" value="NZ_JADNJE010000012.1"/>
</dbReference>
<name>A0A3E4XER7_BACUN</name>
<proteinExistence type="predicted"/>
<dbReference type="Proteomes" id="UP000261295">
    <property type="component" value="Unassembled WGS sequence"/>
</dbReference>
<protein>
    <submittedName>
        <fullName evidence="2">Transcriptional regulator</fullName>
    </submittedName>
</protein>
<dbReference type="InterPro" id="IPR038533">
    <property type="entry name" value="UpxZ_sf"/>
</dbReference>
<evidence type="ECO:0000313" key="1">
    <source>
        <dbReference type="EMBL" id="KAB4212902.1"/>
    </source>
</evidence>
<evidence type="ECO:0000313" key="4">
    <source>
        <dbReference type="Proteomes" id="UP000466952"/>
    </source>
</evidence>
<accession>A0A3E4XER7</accession>
<dbReference type="Proteomes" id="UP000466952">
    <property type="component" value="Unassembled WGS sequence"/>
</dbReference>
<dbReference type="InterPro" id="IPR010570">
    <property type="entry name" value="UpxZ_fam"/>
</dbReference>
<comment type="caution">
    <text evidence="2">The sequence shown here is derived from an EMBL/GenBank/DDBJ whole genome shotgun (WGS) entry which is preliminary data.</text>
</comment>
<reference evidence="2 3" key="1">
    <citation type="submission" date="2018-08" db="EMBL/GenBank/DDBJ databases">
        <title>A genome reference for cultivated species of the human gut microbiota.</title>
        <authorList>
            <person name="Zou Y."/>
            <person name="Xue W."/>
            <person name="Luo G."/>
        </authorList>
    </citation>
    <scope>NUCLEOTIDE SEQUENCE [LARGE SCALE GENOMIC DNA]</scope>
    <source>
        <strain evidence="2 3">OM07-9</strain>
    </source>
</reference>
<reference evidence="1 4" key="2">
    <citation type="journal article" date="2019" name="Nat. Med.">
        <title>A library of human gut bacterial isolates paired with longitudinal multiomics data enables mechanistic microbiome research.</title>
        <authorList>
            <person name="Poyet M."/>
            <person name="Groussin M."/>
            <person name="Gibbons S.M."/>
            <person name="Avila-Pacheco J."/>
            <person name="Jiang X."/>
            <person name="Kearney S.M."/>
            <person name="Perrotta A.R."/>
            <person name="Berdy B."/>
            <person name="Zhao S."/>
            <person name="Lieberman T.D."/>
            <person name="Swanson P.K."/>
            <person name="Smith M."/>
            <person name="Roesemann S."/>
            <person name="Alexander J.E."/>
            <person name="Rich S.A."/>
            <person name="Livny J."/>
            <person name="Vlamakis H."/>
            <person name="Clish C."/>
            <person name="Bullock K."/>
            <person name="Deik A."/>
            <person name="Scott J."/>
            <person name="Pierce K.A."/>
            <person name="Xavier R.J."/>
            <person name="Alm E.J."/>
        </authorList>
    </citation>
    <scope>NUCLEOTIDE SEQUENCE [LARGE SCALE GENOMIC DNA]</scope>
    <source>
        <strain evidence="1 4">BIOML-A11</strain>
    </source>
</reference>